<sequence>MPKRILQGTVVSDACDKSVVVLVERRVTHPVFKKVVRKSKKYMAHDEANASKKGDVVRIRECRPFSKRKVWEVLTDAASA</sequence>
<evidence type="ECO:0000256" key="1">
    <source>
        <dbReference type="ARBA" id="ARBA00010254"/>
    </source>
</evidence>
<keyword evidence="4 6" id="KW-0689">Ribosomal protein</keyword>
<dbReference type="AlphaFoldDB" id="A0A3D9HW35"/>
<dbReference type="PRINTS" id="PR00973">
    <property type="entry name" value="RIBOSOMALS17"/>
</dbReference>
<dbReference type="NCBIfam" id="TIGR03635">
    <property type="entry name" value="uS17_bact"/>
    <property type="match status" value="1"/>
</dbReference>
<dbReference type="GO" id="GO:0003735">
    <property type="term" value="F:structural constituent of ribosome"/>
    <property type="evidence" value="ECO:0007669"/>
    <property type="project" value="UniProtKB-UniRule"/>
</dbReference>
<dbReference type="GO" id="GO:0019843">
    <property type="term" value="F:rRNA binding"/>
    <property type="evidence" value="ECO:0007669"/>
    <property type="project" value="UniProtKB-UniRule"/>
</dbReference>
<dbReference type="InterPro" id="IPR019984">
    <property type="entry name" value="Ribosomal_uS17_bact/chlr"/>
</dbReference>
<evidence type="ECO:0000256" key="4">
    <source>
        <dbReference type="ARBA" id="ARBA00022980"/>
    </source>
</evidence>
<dbReference type="Gene3D" id="2.40.50.140">
    <property type="entry name" value="Nucleic acid-binding proteins"/>
    <property type="match status" value="1"/>
</dbReference>
<keyword evidence="5 6" id="KW-0687">Ribonucleoprotein</keyword>
<evidence type="ECO:0000256" key="2">
    <source>
        <dbReference type="ARBA" id="ARBA00022730"/>
    </source>
</evidence>
<evidence type="ECO:0000256" key="6">
    <source>
        <dbReference type="HAMAP-Rule" id="MF_01345"/>
    </source>
</evidence>
<organism evidence="7 8">
    <name type="scientific">Aestuariispira insulae</name>
    <dbReference type="NCBI Taxonomy" id="1461337"/>
    <lineage>
        <taxon>Bacteria</taxon>
        <taxon>Pseudomonadati</taxon>
        <taxon>Pseudomonadota</taxon>
        <taxon>Alphaproteobacteria</taxon>
        <taxon>Rhodospirillales</taxon>
        <taxon>Kiloniellaceae</taxon>
        <taxon>Aestuariispira</taxon>
    </lineage>
</organism>
<comment type="function">
    <text evidence="6">One of the primary rRNA binding proteins, it binds specifically to the 5'-end of 16S ribosomal RNA.</text>
</comment>
<dbReference type="SUPFAM" id="SSF50249">
    <property type="entry name" value="Nucleic acid-binding proteins"/>
    <property type="match status" value="1"/>
</dbReference>
<dbReference type="GO" id="GO:0022627">
    <property type="term" value="C:cytosolic small ribosomal subunit"/>
    <property type="evidence" value="ECO:0007669"/>
    <property type="project" value="UniProtKB-UniRule"/>
</dbReference>
<name>A0A3D9HW35_9PROT</name>
<dbReference type="PANTHER" id="PTHR10744">
    <property type="entry name" value="40S RIBOSOMAL PROTEIN S11 FAMILY MEMBER"/>
    <property type="match status" value="1"/>
</dbReference>
<dbReference type="HAMAP" id="MF_01345_B">
    <property type="entry name" value="Ribosomal_uS17_B"/>
    <property type="match status" value="1"/>
</dbReference>
<evidence type="ECO:0000256" key="3">
    <source>
        <dbReference type="ARBA" id="ARBA00022884"/>
    </source>
</evidence>
<evidence type="ECO:0000313" key="8">
    <source>
        <dbReference type="Proteomes" id="UP000256845"/>
    </source>
</evidence>
<dbReference type="InterPro" id="IPR012340">
    <property type="entry name" value="NA-bd_OB-fold"/>
</dbReference>
<dbReference type="InterPro" id="IPR000266">
    <property type="entry name" value="Ribosomal_uS17"/>
</dbReference>
<dbReference type="GO" id="GO:0006412">
    <property type="term" value="P:translation"/>
    <property type="evidence" value="ECO:0007669"/>
    <property type="project" value="UniProtKB-UniRule"/>
</dbReference>
<evidence type="ECO:0000313" key="7">
    <source>
        <dbReference type="EMBL" id="RED53723.1"/>
    </source>
</evidence>
<reference evidence="7 8" key="1">
    <citation type="submission" date="2018-07" db="EMBL/GenBank/DDBJ databases">
        <title>Genomic Encyclopedia of Type Strains, Phase III (KMG-III): the genomes of soil and plant-associated and newly described type strains.</title>
        <authorList>
            <person name="Whitman W."/>
        </authorList>
    </citation>
    <scope>NUCLEOTIDE SEQUENCE [LARGE SCALE GENOMIC DNA]</scope>
    <source>
        <strain evidence="7 8">CECT 8488</strain>
    </source>
</reference>
<accession>A0A3D9HW35</accession>
<dbReference type="EMBL" id="QRDW01000001">
    <property type="protein sequence ID" value="RED53723.1"/>
    <property type="molecule type" value="Genomic_DNA"/>
</dbReference>
<dbReference type="PANTHER" id="PTHR10744:SF1">
    <property type="entry name" value="SMALL RIBOSOMAL SUBUNIT PROTEIN US17M"/>
    <property type="match status" value="1"/>
</dbReference>
<dbReference type="NCBIfam" id="NF004123">
    <property type="entry name" value="PRK05610.1"/>
    <property type="match status" value="1"/>
</dbReference>
<dbReference type="RefSeq" id="WP_115934838.1">
    <property type="nucleotide sequence ID" value="NZ_QRDW01000001.1"/>
</dbReference>
<proteinExistence type="inferred from homology"/>
<protein>
    <recommendedName>
        <fullName evidence="6">Small ribosomal subunit protein uS17</fullName>
    </recommendedName>
</protein>
<dbReference type="OrthoDB" id="9811714at2"/>
<dbReference type="Proteomes" id="UP000256845">
    <property type="component" value="Unassembled WGS sequence"/>
</dbReference>
<dbReference type="CDD" id="cd00364">
    <property type="entry name" value="Ribosomal_uS17"/>
    <property type="match status" value="1"/>
</dbReference>
<comment type="subunit">
    <text evidence="6">Part of the 30S ribosomal subunit.</text>
</comment>
<dbReference type="Pfam" id="PF00366">
    <property type="entry name" value="Ribosomal_S17"/>
    <property type="match status" value="1"/>
</dbReference>
<evidence type="ECO:0000256" key="5">
    <source>
        <dbReference type="ARBA" id="ARBA00023274"/>
    </source>
</evidence>
<keyword evidence="8" id="KW-1185">Reference proteome</keyword>
<comment type="caution">
    <text evidence="7">The sequence shown here is derived from an EMBL/GenBank/DDBJ whole genome shotgun (WGS) entry which is preliminary data.</text>
</comment>
<keyword evidence="2 6" id="KW-0699">rRNA-binding</keyword>
<keyword evidence="3 6" id="KW-0694">RNA-binding</keyword>
<gene>
    <name evidence="6" type="primary">rpsQ</name>
    <name evidence="7" type="ORF">DFP90_101517</name>
</gene>
<comment type="similarity">
    <text evidence="1 6">Belongs to the universal ribosomal protein uS17 family.</text>
</comment>